<evidence type="ECO:0000313" key="10">
    <source>
        <dbReference type="EMBL" id="AFC37786.1"/>
    </source>
</evidence>
<dbReference type="InterPro" id="IPR041064">
    <property type="entry name" value="T6PP_helical"/>
</dbReference>
<dbReference type="Gene3D" id="3.40.50.2000">
    <property type="entry name" value="Glycogen Phosphorylase B"/>
    <property type="match status" value="2"/>
</dbReference>
<evidence type="ECO:0000256" key="3">
    <source>
        <dbReference type="ARBA" id="ARBA00006107"/>
    </source>
</evidence>
<dbReference type="FunFam" id="3.40.50.2000:FF:000206">
    <property type="entry name" value="Trehalose-6-phosphate synthase"/>
    <property type="match status" value="1"/>
</dbReference>
<dbReference type="EC" id="2.4.1.15" evidence="4"/>
<dbReference type="Gene3D" id="1.20.58.1800">
    <property type="match status" value="1"/>
</dbReference>
<dbReference type="GO" id="GO:0005829">
    <property type="term" value="C:cytosol"/>
    <property type="evidence" value="ECO:0007669"/>
    <property type="project" value="TreeGrafter"/>
</dbReference>
<comment type="similarity">
    <text evidence="3">In the C-terminal section; belongs to the gob-1 trehalose phosphatase family.</text>
</comment>
<dbReference type="GO" id="GO:0005992">
    <property type="term" value="P:trehalose biosynthetic process"/>
    <property type="evidence" value="ECO:0007669"/>
    <property type="project" value="InterPro"/>
</dbReference>
<protein>
    <recommendedName>
        <fullName evidence="4">alpha,alpha-trehalose-phosphate synthase (UDP-forming)</fullName>
        <ecNumber evidence="4">2.4.1.15</ecNumber>
    </recommendedName>
</protein>
<keyword evidence="6" id="KW-0808">Transferase</keyword>
<evidence type="ECO:0000259" key="9">
    <source>
        <dbReference type="Pfam" id="PF18572"/>
    </source>
</evidence>
<evidence type="ECO:0000256" key="6">
    <source>
        <dbReference type="ARBA" id="ARBA00022679"/>
    </source>
</evidence>
<dbReference type="PANTHER" id="PTHR10788:SF110">
    <property type="entry name" value="ALPHA,ALPHA-TREHALOSE-PHOSPHATE SYNTHASE [UDP-FORMING] 2"/>
    <property type="match status" value="1"/>
</dbReference>
<evidence type="ECO:0000256" key="5">
    <source>
        <dbReference type="ARBA" id="ARBA00022676"/>
    </source>
</evidence>
<evidence type="ECO:0000256" key="7">
    <source>
        <dbReference type="ARBA" id="ARBA00048039"/>
    </source>
</evidence>
<dbReference type="SUPFAM" id="SSF53756">
    <property type="entry name" value="UDP-Glycosyltransferase/glycogen phosphorylase"/>
    <property type="match status" value="1"/>
</dbReference>
<proteinExistence type="evidence at transcript level"/>
<feature type="region of interest" description="Disordered" evidence="8">
    <location>
        <begin position="1"/>
        <end position="27"/>
    </location>
</feature>
<feature type="region of interest" description="Disordered" evidence="8">
    <location>
        <begin position="207"/>
        <end position="247"/>
    </location>
</feature>
<evidence type="ECO:0000256" key="2">
    <source>
        <dbReference type="ARBA" id="ARBA00005409"/>
    </source>
</evidence>
<feature type="compositionally biased region" description="Polar residues" evidence="8">
    <location>
        <begin position="16"/>
        <end position="27"/>
    </location>
</feature>
<keyword evidence="5" id="KW-0328">Glycosyltransferase</keyword>
<evidence type="ECO:0000256" key="4">
    <source>
        <dbReference type="ARBA" id="ARBA00012538"/>
    </source>
</evidence>
<comment type="function">
    <text evidence="1">Catalyzes the production of trehalose from glucose-6-phosphate and UDP-alpha-D-glucose in a 2 step process.</text>
</comment>
<feature type="compositionally biased region" description="Polar residues" evidence="8">
    <location>
        <begin position="1"/>
        <end position="10"/>
    </location>
</feature>
<feature type="domain" description="Trehalose-6-phosphate phosphatase helical bundle" evidence="9">
    <location>
        <begin position="843"/>
        <end position="887"/>
    </location>
</feature>
<dbReference type="PANTHER" id="PTHR10788">
    <property type="entry name" value="TREHALOSE-6-PHOSPHATE SYNTHASE"/>
    <property type="match status" value="1"/>
</dbReference>
<comment type="catalytic activity">
    <reaction evidence="7">
        <text>D-glucose 6-phosphate + UDP-alpha-D-glucose = alpha,alpha-trehalose 6-phosphate + UDP + H(+)</text>
        <dbReference type="Rhea" id="RHEA:18889"/>
        <dbReference type="ChEBI" id="CHEBI:15378"/>
        <dbReference type="ChEBI" id="CHEBI:58223"/>
        <dbReference type="ChEBI" id="CHEBI:58429"/>
        <dbReference type="ChEBI" id="CHEBI:58885"/>
        <dbReference type="ChEBI" id="CHEBI:61548"/>
        <dbReference type="EC" id="2.4.1.15"/>
    </reaction>
</comment>
<dbReference type="Pfam" id="PF18572">
    <property type="entry name" value="T6PP_N"/>
    <property type="match status" value="1"/>
</dbReference>
<dbReference type="AlphaFoldDB" id="H9AB27"/>
<name>H9AB27_9BILA</name>
<comment type="similarity">
    <text evidence="2">In the N-terminal section; belongs to the glycosyltransferase 20 family.</text>
</comment>
<dbReference type="InterPro" id="IPR001830">
    <property type="entry name" value="Glyco_trans_20"/>
</dbReference>
<dbReference type="CDD" id="cd03788">
    <property type="entry name" value="GT20_TPS"/>
    <property type="match status" value="1"/>
</dbReference>
<organism evidence="10">
    <name type="scientific">Aphelenchoides fragariae</name>
    <dbReference type="NCBI Taxonomy" id="90724"/>
    <lineage>
        <taxon>Eukaryota</taxon>
        <taxon>Metazoa</taxon>
        <taxon>Ecdysozoa</taxon>
        <taxon>Nematoda</taxon>
        <taxon>Chromadorea</taxon>
        <taxon>Rhabditida</taxon>
        <taxon>Tylenchina</taxon>
        <taxon>Tylenchomorpha</taxon>
        <taxon>Aphelenchoidea</taxon>
        <taxon>Aphelenchoididae</taxon>
        <taxon>Aphelenchoides</taxon>
    </lineage>
</organism>
<evidence type="ECO:0000256" key="1">
    <source>
        <dbReference type="ARBA" id="ARBA00002045"/>
    </source>
</evidence>
<reference evidence="10" key="1">
    <citation type="submission" date="2011-10" db="EMBL/GenBank/DDBJ databases">
        <title>Genes associated to desiccation tolerance of the foliar nematode Aphelenchoides fragariae.</title>
        <authorList>
            <person name="Fu Z."/>
            <person name="Agudelo P."/>
            <person name="Wells C.E."/>
        </authorList>
    </citation>
    <scope>NUCLEOTIDE SEQUENCE</scope>
</reference>
<dbReference type="GO" id="GO:0003825">
    <property type="term" value="F:alpha,alpha-trehalose-phosphate synthase (UDP-forming) activity"/>
    <property type="evidence" value="ECO:0007669"/>
    <property type="project" value="UniProtKB-EC"/>
</dbReference>
<evidence type="ECO:0000256" key="8">
    <source>
        <dbReference type="SAM" id="MobiDB-lite"/>
    </source>
</evidence>
<dbReference type="EMBL" id="JN881460">
    <property type="protein sequence ID" value="AFC37786.1"/>
    <property type="molecule type" value="mRNA"/>
</dbReference>
<accession>H9AB27</accession>
<sequence>MLKNQPFSRMTRSESQRSMPSNGSSTSLFTQEHVKQSIQKTLKVVNSEIDENLPLDSYIDQGLEIMVAHWRKRDTNSEITFQGILSILEYCLQHSFESTEFFEKFVNALGYHTVQFWRAAVPYIFDSDMSHGTKYRDALLFSLTLYDVNTGKNRLKELYAAVPGIRKSLLGVHAKRFGEQYHHLQRRRSASQSLNQSMDSLDNAISGVKINASDEDDEDSLNKKSKRKMSMDSSEENPIVTDDATSFTSGGLANTHFQQRVINVSNAPPVSLKREKSGEWEIRQGSGGLVSCVDPVMSVNQENMWLANLGMNIDKSKLKSTEVLNQLEDSLSTAPATNTLGLPLMRQPKADVLFHVIADDDIKETKETAEQKIARSAHSEKLEASSTLWEQMSLLGVLNNYNKGNYKLNPVVVQEQDYNVYYGGISNGLLWPALHNLPEYIASEYDDPRVLREHWSSYVRVNYQFAIDTVRNSRPQDFIWIHDYHLLLTGMIMQSLDQNLEIGFFLHIPFLPPDNFFTKYRICAFPILRGLLRFSKVGFQTHRDRAKFLELTNQYLPTVRVTFDSNLDIHIVTYQGWSCSLGVFPVSIKNEDFLKVARAAETVKKSHDIRKKILDNNSPDGSRLFFSVERFDYTKGITEKLNAYKRYFEKYPDRIGKDTLYQVAVTNRRSVDTYRVYQDECIQLAEEIQTSFHSDEFPNWKPLIFQTDGLQRTDLVAHYLAMDIGVVTPRKDGMNLVAKEMMVCNPMAGLVLSTGAGSEIQFTMAGLHPDDGDFTYHRVENLADSEHYADVLYAAATESEDQRARHGQRLHEFIMNNDIERWSQAFLDPGWSHLVIRQTTVETLDDFYTLMMRSRDVRRQIVERVLKGIPIKNHFSISLNNAKESLSLAF</sequence>
<dbReference type="Pfam" id="PF00982">
    <property type="entry name" value="Glyco_transf_20"/>
    <property type="match status" value="1"/>
</dbReference>
<dbReference type="GO" id="GO:0004805">
    <property type="term" value="F:trehalose-phosphatase activity"/>
    <property type="evidence" value="ECO:0007669"/>
    <property type="project" value="TreeGrafter"/>
</dbReference>